<evidence type="ECO:0000313" key="3">
    <source>
        <dbReference type="Proteomes" id="UP000567179"/>
    </source>
</evidence>
<gene>
    <name evidence="2" type="ORF">D9619_012601</name>
</gene>
<dbReference type="EMBL" id="JAACJJ010000032">
    <property type="protein sequence ID" value="KAF5317723.1"/>
    <property type="molecule type" value="Genomic_DNA"/>
</dbReference>
<evidence type="ECO:0000256" key="1">
    <source>
        <dbReference type="SAM" id="Phobius"/>
    </source>
</evidence>
<keyword evidence="1" id="KW-0812">Transmembrane</keyword>
<feature type="transmembrane region" description="Helical" evidence="1">
    <location>
        <begin position="35"/>
        <end position="57"/>
    </location>
</feature>
<dbReference type="Proteomes" id="UP000567179">
    <property type="component" value="Unassembled WGS sequence"/>
</dbReference>
<name>A0A8H5B849_9AGAR</name>
<keyword evidence="1" id="KW-1133">Transmembrane helix</keyword>
<reference evidence="2 3" key="1">
    <citation type="journal article" date="2020" name="ISME J.">
        <title>Uncovering the hidden diversity of litter-decomposition mechanisms in mushroom-forming fungi.</title>
        <authorList>
            <person name="Floudas D."/>
            <person name="Bentzer J."/>
            <person name="Ahren D."/>
            <person name="Johansson T."/>
            <person name="Persson P."/>
            <person name="Tunlid A."/>
        </authorList>
    </citation>
    <scope>NUCLEOTIDE SEQUENCE [LARGE SCALE GENOMIC DNA]</scope>
    <source>
        <strain evidence="2 3">CBS 101986</strain>
    </source>
</reference>
<accession>A0A8H5B849</accession>
<proteinExistence type="predicted"/>
<dbReference type="AlphaFoldDB" id="A0A8H5B849"/>
<comment type="caution">
    <text evidence="2">The sequence shown here is derived from an EMBL/GenBank/DDBJ whole genome shotgun (WGS) entry which is preliminary data.</text>
</comment>
<sequence>MHFWRQDSMTSANLSLAADGGSNFSTGLKNPFGPALIGALLAAVPFLSFSISGSVLVSNGPSPTVDTSNQLQIQ</sequence>
<protein>
    <submittedName>
        <fullName evidence="2">Uncharacterized protein</fullName>
    </submittedName>
</protein>
<keyword evidence="3" id="KW-1185">Reference proteome</keyword>
<keyword evidence="1" id="KW-0472">Membrane</keyword>
<evidence type="ECO:0000313" key="2">
    <source>
        <dbReference type="EMBL" id="KAF5317723.1"/>
    </source>
</evidence>
<organism evidence="2 3">
    <name type="scientific">Psilocybe cf. subviscida</name>
    <dbReference type="NCBI Taxonomy" id="2480587"/>
    <lineage>
        <taxon>Eukaryota</taxon>
        <taxon>Fungi</taxon>
        <taxon>Dikarya</taxon>
        <taxon>Basidiomycota</taxon>
        <taxon>Agaricomycotina</taxon>
        <taxon>Agaricomycetes</taxon>
        <taxon>Agaricomycetidae</taxon>
        <taxon>Agaricales</taxon>
        <taxon>Agaricineae</taxon>
        <taxon>Strophariaceae</taxon>
        <taxon>Psilocybe</taxon>
    </lineage>
</organism>